<gene>
    <name evidence="2" type="ORF">FRX31_003360</name>
</gene>
<dbReference type="Proteomes" id="UP000554482">
    <property type="component" value="Unassembled WGS sequence"/>
</dbReference>
<evidence type="ECO:0000313" key="2">
    <source>
        <dbReference type="EMBL" id="KAF5207050.1"/>
    </source>
</evidence>
<feature type="region of interest" description="Disordered" evidence="1">
    <location>
        <begin position="119"/>
        <end position="138"/>
    </location>
</feature>
<keyword evidence="3" id="KW-1185">Reference proteome</keyword>
<dbReference type="PANTHER" id="PTHR34130">
    <property type="entry name" value="OS08G0243800 PROTEIN"/>
    <property type="match status" value="1"/>
</dbReference>
<evidence type="ECO:0008006" key="4">
    <source>
        <dbReference type="Google" id="ProtNLM"/>
    </source>
</evidence>
<dbReference type="PANTHER" id="PTHR34130:SF5">
    <property type="entry name" value="OS08G0243800 PROTEIN"/>
    <property type="match status" value="1"/>
</dbReference>
<dbReference type="AlphaFoldDB" id="A0A7J6XFA4"/>
<evidence type="ECO:0000256" key="1">
    <source>
        <dbReference type="SAM" id="MobiDB-lite"/>
    </source>
</evidence>
<comment type="caution">
    <text evidence="2">The sequence shown here is derived from an EMBL/GenBank/DDBJ whole genome shotgun (WGS) entry which is preliminary data.</text>
</comment>
<dbReference type="EMBL" id="JABWDY010001917">
    <property type="protein sequence ID" value="KAF5207050.1"/>
    <property type="molecule type" value="Genomic_DNA"/>
</dbReference>
<dbReference type="OrthoDB" id="752671at2759"/>
<proteinExistence type="predicted"/>
<evidence type="ECO:0000313" key="3">
    <source>
        <dbReference type="Proteomes" id="UP000554482"/>
    </source>
</evidence>
<sequence>MAEDMFITENNDLQVDSDAEESLSLCDLPLYGNDFIKEQHHHHHLQTPSSSSSTDQELFEFFIDMKTETTTNMSSAEDIILCGKLLPYRSPTPLSKFPNKTTSVDDQIFEFPPKKLLRRGHRKSESLNDLPEKSHSSPKIRFIRSSHSLDFHKLNRDSSSKITRTRSLQPRWRLMMFGFMKTPTEIELKDIKNRQNRRIPSTMFPMHYGEETVSVKREEEKGSWRLLRVLSCKGEANGVIPSLSCIPHV</sequence>
<feature type="compositionally biased region" description="Basic and acidic residues" evidence="1">
    <location>
        <begin position="123"/>
        <end position="135"/>
    </location>
</feature>
<reference evidence="2 3" key="1">
    <citation type="submission" date="2020-06" db="EMBL/GenBank/DDBJ databases">
        <title>Transcriptomic and genomic resources for Thalictrum thalictroides and T. hernandezii: Facilitating candidate gene discovery in an emerging model plant lineage.</title>
        <authorList>
            <person name="Arias T."/>
            <person name="Riano-Pachon D.M."/>
            <person name="Di Stilio V.S."/>
        </authorList>
    </citation>
    <scope>NUCLEOTIDE SEQUENCE [LARGE SCALE GENOMIC DNA]</scope>
    <source>
        <strain evidence="3">cv. WT478/WT964</strain>
        <tissue evidence="2">Leaves</tissue>
    </source>
</reference>
<organism evidence="2 3">
    <name type="scientific">Thalictrum thalictroides</name>
    <name type="common">Rue-anemone</name>
    <name type="synonym">Anemone thalictroides</name>
    <dbReference type="NCBI Taxonomy" id="46969"/>
    <lineage>
        <taxon>Eukaryota</taxon>
        <taxon>Viridiplantae</taxon>
        <taxon>Streptophyta</taxon>
        <taxon>Embryophyta</taxon>
        <taxon>Tracheophyta</taxon>
        <taxon>Spermatophyta</taxon>
        <taxon>Magnoliopsida</taxon>
        <taxon>Ranunculales</taxon>
        <taxon>Ranunculaceae</taxon>
        <taxon>Thalictroideae</taxon>
        <taxon>Thalictrum</taxon>
    </lineage>
</organism>
<accession>A0A7J6XFA4</accession>
<name>A0A7J6XFA4_THATH</name>
<protein>
    <recommendedName>
        <fullName evidence="4">Membrane-associated kinase regulator</fullName>
    </recommendedName>
</protein>